<dbReference type="Proteomes" id="UP000322917">
    <property type="component" value="Unassembled WGS sequence"/>
</dbReference>
<accession>A0A1M6MF06</accession>
<sequence length="84" mass="9652">MEKIENIEEMMEQLEELLAPKLRIKLEIGFLGNVSGATTEIPVELLMQSKNPKALMAEILEEMHVGIMRQLKTELKKELAKMEE</sequence>
<name>A0A1M6MF06_9FIRM</name>
<proteinExistence type="predicted"/>
<gene>
    <name evidence="1" type="ORF">SAMN02745170_03412</name>
</gene>
<dbReference type="AlphaFoldDB" id="A0A1M6MF06"/>
<dbReference type="RefSeq" id="WP_149736013.1">
    <property type="nucleotide sequence ID" value="NZ_FQZD01000041.1"/>
</dbReference>
<evidence type="ECO:0000313" key="2">
    <source>
        <dbReference type="Proteomes" id="UP000322917"/>
    </source>
</evidence>
<keyword evidence="2" id="KW-1185">Reference proteome</keyword>
<protein>
    <submittedName>
        <fullName evidence="1">Uncharacterized protein</fullName>
    </submittedName>
</protein>
<reference evidence="1 2" key="1">
    <citation type="submission" date="2016-11" db="EMBL/GenBank/DDBJ databases">
        <authorList>
            <person name="Varghese N."/>
            <person name="Submissions S."/>
        </authorList>
    </citation>
    <scope>NUCLEOTIDE SEQUENCE [LARGE SCALE GENOMIC DNA]</scope>
    <source>
        <strain evidence="1 2">DSM 15287</strain>
    </source>
</reference>
<evidence type="ECO:0000313" key="1">
    <source>
        <dbReference type="EMBL" id="SHJ82054.1"/>
    </source>
</evidence>
<organism evidence="1 2">
    <name type="scientific">Propionispora hippei DSM 15287</name>
    <dbReference type="NCBI Taxonomy" id="1123003"/>
    <lineage>
        <taxon>Bacteria</taxon>
        <taxon>Bacillati</taxon>
        <taxon>Bacillota</taxon>
        <taxon>Negativicutes</taxon>
        <taxon>Selenomonadales</taxon>
        <taxon>Sporomusaceae</taxon>
        <taxon>Propionispora</taxon>
    </lineage>
</organism>
<dbReference type="EMBL" id="FQZD01000041">
    <property type="protein sequence ID" value="SHJ82054.1"/>
    <property type="molecule type" value="Genomic_DNA"/>
</dbReference>